<dbReference type="InterPro" id="IPR000182">
    <property type="entry name" value="GNAT_dom"/>
</dbReference>
<dbReference type="PANTHER" id="PTHR13947">
    <property type="entry name" value="GNAT FAMILY N-ACETYLTRANSFERASE"/>
    <property type="match status" value="1"/>
</dbReference>
<dbReference type="PANTHER" id="PTHR13947:SF37">
    <property type="entry name" value="LD18367P"/>
    <property type="match status" value="1"/>
</dbReference>
<evidence type="ECO:0000256" key="1">
    <source>
        <dbReference type="ARBA" id="ARBA00022679"/>
    </source>
</evidence>
<comment type="caution">
    <text evidence="3">The sequence shown here is derived from an EMBL/GenBank/DDBJ whole genome shotgun (WGS) entry which is preliminary data.</text>
</comment>
<name>A0A2T6AYP5_9RHOB</name>
<accession>A0A2T6AYP5</accession>
<keyword evidence="4" id="KW-1185">Reference proteome</keyword>
<dbReference type="Pfam" id="PF00583">
    <property type="entry name" value="Acetyltransf_1"/>
    <property type="match status" value="1"/>
</dbReference>
<dbReference type="PROSITE" id="PS51186">
    <property type="entry name" value="GNAT"/>
    <property type="match status" value="1"/>
</dbReference>
<dbReference type="OrthoDB" id="9804026at2"/>
<reference evidence="3 4" key="1">
    <citation type="submission" date="2018-04" db="EMBL/GenBank/DDBJ databases">
        <title>Genomic Encyclopedia of Archaeal and Bacterial Type Strains, Phase II (KMG-II): from individual species to whole genera.</title>
        <authorList>
            <person name="Goeker M."/>
        </authorList>
    </citation>
    <scope>NUCLEOTIDE SEQUENCE [LARGE SCALE GENOMIC DNA]</scope>
    <source>
        <strain evidence="3 4">DSM 21823</strain>
    </source>
</reference>
<dbReference type="Gene3D" id="3.40.630.30">
    <property type="match status" value="1"/>
</dbReference>
<protein>
    <submittedName>
        <fullName evidence="3">Ribosomal-protein-alanine N-acetyltransferase</fullName>
    </submittedName>
</protein>
<evidence type="ECO:0000313" key="4">
    <source>
        <dbReference type="Proteomes" id="UP000244224"/>
    </source>
</evidence>
<sequence>MTPEAMADLHARCFTTPAPWSARDMAALTEDPLCFVLTTEQGFLLGRAVAGEAELLTLAVAPEARRQGIASHLVRAFLDEARARSAETAFLEVSAKNAAALALYLRHGFAQAGLRRGYYATSDGQRIDALVLSHPLSPAAESSK</sequence>
<dbReference type="RefSeq" id="WP_108129240.1">
    <property type="nucleotide sequence ID" value="NZ_QBKP01000008.1"/>
</dbReference>
<evidence type="ECO:0000313" key="3">
    <source>
        <dbReference type="EMBL" id="PTX48919.1"/>
    </source>
</evidence>
<proteinExistence type="predicted"/>
<gene>
    <name evidence="3" type="ORF">C8N34_10825</name>
</gene>
<dbReference type="GO" id="GO:0008080">
    <property type="term" value="F:N-acetyltransferase activity"/>
    <property type="evidence" value="ECO:0007669"/>
    <property type="project" value="InterPro"/>
</dbReference>
<keyword evidence="1 3" id="KW-0808">Transferase</keyword>
<dbReference type="AlphaFoldDB" id="A0A2T6AYP5"/>
<dbReference type="SUPFAM" id="SSF55729">
    <property type="entry name" value="Acyl-CoA N-acyltransferases (Nat)"/>
    <property type="match status" value="1"/>
</dbReference>
<dbReference type="InterPro" id="IPR016181">
    <property type="entry name" value="Acyl_CoA_acyltransferase"/>
</dbReference>
<organism evidence="3 4">
    <name type="scientific">Gemmobacter caeni</name>
    <dbReference type="NCBI Taxonomy" id="589035"/>
    <lineage>
        <taxon>Bacteria</taxon>
        <taxon>Pseudomonadati</taxon>
        <taxon>Pseudomonadota</taxon>
        <taxon>Alphaproteobacteria</taxon>
        <taxon>Rhodobacterales</taxon>
        <taxon>Paracoccaceae</taxon>
        <taxon>Gemmobacter</taxon>
    </lineage>
</organism>
<evidence type="ECO:0000259" key="2">
    <source>
        <dbReference type="PROSITE" id="PS51186"/>
    </source>
</evidence>
<dbReference type="Proteomes" id="UP000244224">
    <property type="component" value="Unassembled WGS sequence"/>
</dbReference>
<feature type="domain" description="N-acetyltransferase" evidence="2">
    <location>
        <begin position="1"/>
        <end position="137"/>
    </location>
</feature>
<dbReference type="EMBL" id="QBKP01000008">
    <property type="protein sequence ID" value="PTX48919.1"/>
    <property type="molecule type" value="Genomic_DNA"/>
</dbReference>
<dbReference type="CDD" id="cd04301">
    <property type="entry name" value="NAT_SF"/>
    <property type="match status" value="1"/>
</dbReference>
<dbReference type="InterPro" id="IPR050769">
    <property type="entry name" value="NAT_camello-type"/>
</dbReference>